<dbReference type="PANTHER" id="PTHR10166:SF37">
    <property type="entry name" value="STOLID, ISOFORM H"/>
    <property type="match status" value="1"/>
</dbReference>
<dbReference type="InterPro" id="IPR002035">
    <property type="entry name" value="VWF_A"/>
</dbReference>
<name>A0A8S1IKW9_9CHLO</name>
<evidence type="ECO:0000313" key="5">
    <source>
        <dbReference type="Proteomes" id="UP000708148"/>
    </source>
</evidence>
<dbReference type="CDD" id="cd00037">
    <property type="entry name" value="CLECT"/>
    <property type="match status" value="1"/>
</dbReference>
<evidence type="ECO:0008006" key="6">
    <source>
        <dbReference type="Google" id="ProtNLM"/>
    </source>
</evidence>
<evidence type="ECO:0000259" key="2">
    <source>
        <dbReference type="PROSITE" id="PS50041"/>
    </source>
</evidence>
<feature type="chain" id="PRO_5035725287" description="C-type lectin" evidence="1">
    <location>
        <begin position="24"/>
        <end position="676"/>
    </location>
</feature>
<proteinExistence type="predicted"/>
<dbReference type="Proteomes" id="UP000708148">
    <property type="component" value="Unassembled WGS sequence"/>
</dbReference>
<gene>
    <name evidence="4" type="ORF">OSTQU699_LOCUS853</name>
</gene>
<dbReference type="InterPro" id="IPR016187">
    <property type="entry name" value="CTDL_fold"/>
</dbReference>
<feature type="domain" description="VWFA" evidence="3">
    <location>
        <begin position="197"/>
        <end position="415"/>
    </location>
</feature>
<dbReference type="Gene3D" id="3.40.50.410">
    <property type="entry name" value="von Willebrand factor, type A domain"/>
    <property type="match status" value="1"/>
</dbReference>
<dbReference type="InterPro" id="IPR036465">
    <property type="entry name" value="vWFA_dom_sf"/>
</dbReference>
<dbReference type="AlphaFoldDB" id="A0A8S1IKW9"/>
<dbReference type="SMART" id="SM00327">
    <property type="entry name" value="VWA"/>
    <property type="match status" value="1"/>
</dbReference>
<dbReference type="GO" id="GO:0005891">
    <property type="term" value="C:voltage-gated calcium channel complex"/>
    <property type="evidence" value="ECO:0007669"/>
    <property type="project" value="TreeGrafter"/>
</dbReference>
<evidence type="ECO:0000313" key="4">
    <source>
        <dbReference type="EMBL" id="CAD7695492.1"/>
    </source>
</evidence>
<dbReference type="Pfam" id="PF00059">
    <property type="entry name" value="Lectin_C"/>
    <property type="match status" value="1"/>
</dbReference>
<feature type="non-terminal residue" evidence="4">
    <location>
        <position position="676"/>
    </location>
</feature>
<evidence type="ECO:0000256" key="1">
    <source>
        <dbReference type="SAM" id="SignalP"/>
    </source>
</evidence>
<comment type="caution">
    <text evidence="4">The sequence shown here is derived from an EMBL/GenBank/DDBJ whole genome shotgun (WGS) entry which is preliminary data.</text>
</comment>
<organism evidence="4 5">
    <name type="scientific">Ostreobium quekettii</name>
    <dbReference type="NCBI Taxonomy" id="121088"/>
    <lineage>
        <taxon>Eukaryota</taxon>
        <taxon>Viridiplantae</taxon>
        <taxon>Chlorophyta</taxon>
        <taxon>core chlorophytes</taxon>
        <taxon>Ulvophyceae</taxon>
        <taxon>TCBD clade</taxon>
        <taxon>Bryopsidales</taxon>
        <taxon>Ostreobineae</taxon>
        <taxon>Ostreobiaceae</taxon>
        <taxon>Ostreobium</taxon>
    </lineage>
</organism>
<dbReference type="EMBL" id="CAJHUC010000354">
    <property type="protein sequence ID" value="CAD7695492.1"/>
    <property type="molecule type" value="Genomic_DNA"/>
</dbReference>
<accession>A0A8S1IKW9</accession>
<sequence length="676" mass="74370">MDWRLATWAWALLAAAMVAGVLGDPLDDRIIASEGIVRTLADAATALYADRQAVVPDCECSVHACSNQFRASLTCTSVLGLNAACEESCSVEGKLLDMERSLIRTPPGTDPDDLSSELIESICTFHSLDSTFVEKGPEGKFTWSYIGTATGIMRIWPGQPRTRGLEEGSFDETLGNCRTYDPRIRPWFIAASSGPKDVVIVVDTSGSMMLNLGREGKTRWEVTEDAVSRLLGTFGIADFVGVVTFNSDAAALGNATTLQRSDSETIGVFREELGAVEPTGGTDFRTGLDVAFDMLIESAKIGALSDIAPTSFCNKIILFLTDGEDCTLNSRQPCKSDIARGSQQSGSGPDVVLNRIEERQAELVAQGSARANIFTFSMTTDADDRLPKMISCENDGSWEAIGEGDDPLSKFLDYTRFLAWGRRGLDVIWSNFYVDDGGLGDMTTAAMPVYSPNTAEGVPGLLVAVVGKDVLVSQLEQDDENFQDVFDRIIKRTSTCRVSELKPCQLQVLRGEAAECPERFDEKTCYFLADQKKFYINETTSKLNFEEAQEKCIELGGHLAEIHHEAEHRFLSGLTTRDGSWIGLRLDTSTFTYVWRWLQSGSEVKAPFKAFGNEEVNITDDSVKAERLWAARVKEEQDCGAIDRRGLDRNVVDVDCDREMAYICEFEEENAPPECL</sequence>
<dbReference type="Gene3D" id="3.10.100.10">
    <property type="entry name" value="Mannose-Binding Protein A, subunit A"/>
    <property type="match status" value="1"/>
</dbReference>
<dbReference type="InterPro" id="IPR001304">
    <property type="entry name" value="C-type_lectin-like"/>
</dbReference>
<keyword evidence="5" id="KW-1185">Reference proteome</keyword>
<dbReference type="Pfam" id="PF13519">
    <property type="entry name" value="VWA_2"/>
    <property type="match status" value="1"/>
</dbReference>
<dbReference type="SUPFAM" id="SSF53300">
    <property type="entry name" value="vWA-like"/>
    <property type="match status" value="1"/>
</dbReference>
<dbReference type="PROSITE" id="PS50234">
    <property type="entry name" value="VWFA"/>
    <property type="match status" value="1"/>
</dbReference>
<dbReference type="InterPro" id="IPR051173">
    <property type="entry name" value="Ca_channel_alpha-2/delta"/>
</dbReference>
<dbReference type="SMART" id="SM00034">
    <property type="entry name" value="CLECT"/>
    <property type="match status" value="1"/>
</dbReference>
<protein>
    <recommendedName>
        <fullName evidence="6">C-type lectin</fullName>
    </recommendedName>
</protein>
<dbReference type="SUPFAM" id="SSF56436">
    <property type="entry name" value="C-type lectin-like"/>
    <property type="match status" value="1"/>
</dbReference>
<reference evidence="4" key="1">
    <citation type="submission" date="2020-12" db="EMBL/GenBank/DDBJ databases">
        <authorList>
            <person name="Iha C."/>
        </authorList>
    </citation>
    <scope>NUCLEOTIDE SEQUENCE</scope>
</reference>
<dbReference type="OrthoDB" id="1922840at2759"/>
<evidence type="ECO:0000259" key="3">
    <source>
        <dbReference type="PROSITE" id="PS50234"/>
    </source>
</evidence>
<dbReference type="InterPro" id="IPR016186">
    <property type="entry name" value="C-type_lectin-like/link_sf"/>
</dbReference>
<dbReference type="PROSITE" id="PS50041">
    <property type="entry name" value="C_TYPE_LECTIN_2"/>
    <property type="match status" value="1"/>
</dbReference>
<dbReference type="GO" id="GO:0005245">
    <property type="term" value="F:voltage-gated calcium channel activity"/>
    <property type="evidence" value="ECO:0007669"/>
    <property type="project" value="TreeGrafter"/>
</dbReference>
<keyword evidence="1" id="KW-0732">Signal</keyword>
<dbReference type="PANTHER" id="PTHR10166">
    <property type="entry name" value="VOLTAGE-DEPENDENT CALCIUM CHANNEL SUBUNIT ALPHA-2/DELTA-RELATED"/>
    <property type="match status" value="1"/>
</dbReference>
<feature type="signal peptide" evidence="1">
    <location>
        <begin position="1"/>
        <end position="23"/>
    </location>
</feature>
<feature type="domain" description="C-type lectin" evidence="2">
    <location>
        <begin position="521"/>
        <end position="665"/>
    </location>
</feature>